<organism evidence="7 8">
    <name type="scientific">Thalassobacillus hwangdonensis</name>
    <dbReference type="NCBI Taxonomy" id="546108"/>
    <lineage>
        <taxon>Bacteria</taxon>
        <taxon>Bacillati</taxon>
        <taxon>Bacillota</taxon>
        <taxon>Bacilli</taxon>
        <taxon>Bacillales</taxon>
        <taxon>Bacillaceae</taxon>
        <taxon>Thalassobacillus</taxon>
    </lineage>
</organism>
<proteinExistence type="predicted"/>
<evidence type="ECO:0000313" key="7">
    <source>
        <dbReference type="EMBL" id="MFD1018127.1"/>
    </source>
</evidence>
<dbReference type="PANTHER" id="PTHR41299">
    <property type="entry name" value="THIAMINE PYROPHOSPHOKINASE"/>
    <property type="match status" value="1"/>
</dbReference>
<evidence type="ECO:0000256" key="1">
    <source>
        <dbReference type="ARBA" id="ARBA00022679"/>
    </source>
</evidence>
<dbReference type="InterPro" id="IPR053149">
    <property type="entry name" value="TPK"/>
</dbReference>
<evidence type="ECO:0000256" key="3">
    <source>
        <dbReference type="ARBA" id="ARBA00022777"/>
    </source>
</evidence>
<dbReference type="Gene3D" id="3.40.50.10240">
    <property type="entry name" value="Thiamin pyrophosphokinase, catalytic domain"/>
    <property type="match status" value="1"/>
</dbReference>
<keyword evidence="8" id="KW-1185">Reference proteome</keyword>
<evidence type="ECO:0000313" key="8">
    <source>
        <dbReference type="Proteomes" id="UP001596990"/>
    </source>
</evidence>
<name>A0ABW3KW91_9BACI</name>
<dbReference type="InterPro" id="IPR007371">
    <property type="entry name" value="TPK_catalytic"/>
</dbReference>
<keyword evidence="4" id="KW-0067">ATP-binding</keyword>
<evidence type="ECO:0000259" key="6">
    <source>
        <dbReference type="SMART" id="SM00983"/>
    </source>
</evidence>
<dbReference type="SUPFAM" id="SSF63999">
    <property type="entry name" value="Thiamin pyrophosphokinase, catalytic domain"/>
    <property type="match status" value="1"/>
</dbReference>
<comment type="caution">
    <text evidence="7">The sequence shown here is derived from an EMBL/GenBank/DDBJ whole genome shotgun (WGS) entry which is preliminary data.</text>
</comment>
<keyword evidence="1 7" id="KW-0808">Transferase</keyword>
<dbReference type="EC" id="2.7.6.2" evidence="5"/>
<dbReference type="SUPFAM" id="SSF63862">
    <property type="entry name" value="Thiamin pyrophosphokinase, substrate-binding domain"/>
    <property type="match status" value="1"/>
</dbReference>
<dbReference type="SMART" id="SM00983">
    <property type="entry name" value="TPK_B1_binding"/>
    <property type="match status" value="1"/>
</dbReference>
<dbReference type="InterPro" id="IPR036371">
    <property type="entry name" value="TPK_B1-bd_sf"/>
</dbReference>
<dbReference type="PANTHER" id="PTHR41299:SF1">
    <property type="entry name" value="THIAMINE PYROPHOSPHOKINASE"/>
    <property type="match status" value="1"/>
</dbReference>
<evidence type="ECO:0000256" key="4">
    <source>
        <dbReference type="ARBA" id="ARBA00022840"/>
    </source>
</evidence>
<dbReference type="InterPro" id="IPR036759">
    <property type="entry name" value="TPK_catalytic_sf"/>
</dbReference>
<dbReference type="Pfam" id="PF04265">
    <property type="entry name" value="TPK_B1_binding"/>
    <property type="match status" value="1"/>
</dbReference>
<sequence>MKRVAIVGGGPANYVPSLEAYQQEGMVWIGADQGAEVLMKHNLPIKLAIGDFDSISPDQQKQVQEYADEMEVFPSEKDETDMELALQAAIHMRPDEILLFGVTGGRFDHTMTNVQLLTRLMEAGTVGRVIDVQNQIELRYPGTYHVPMDSDYPYVSFLPLSEQVERLSLKGFYYPLEDETIRMGSTICISNKLVEEYGTFSFDQGILMIVRSRD</sequence>
<keyword evidence="3" id="KW-0418">Kinase</keyword>
<dbReference type="NCBIfam" id="TIGR01378">
    <property type="entry name" value="thi_PPkinase"/>
    <property type="match status" value="1"/>
</dbReference>
<dbReference type="InterPro" id="IPR006282">
    <property type="entry name" value="Thi_PPkinase"/>
</dbReference>
<protein>
    <recommendedName>
        <fullName evidence="5">Thiamine diphosphokinase</fullName>
        <ecNumber evidence="5">2.7.6.2</ecNumber>
    </recommendedName>
</protein>
<dbReference type="Proteomes" id="UP001596990">
    <property type="component" value="Unassembled WGS sequence"/>
</dbReference>
<dbReference type="Pfam" id="PF04263">
    <property type="entry name" value="TPK_catalytic"/>
    <property type="match status" value="1"/>
</dbReference>
<accession>A0ABW3KW91</accession>
<dbReference type="EMBL" id="JBHTKL010000001">
    <property type="protein sequence ID" value="MFD1018127.1"/>
    <property type="molecule type" value="Genomic_DNA"/>
</dbReference>
<reference evidence="8" key="1">
    <citation type="journal article" date="2019" name="Int. J. Syst. Evol. Microbiol.">
        <title>The Global Catalogue of Microorganisms (GCM) 10K type strain sequencing project: providing services to taxonomists for standard genome sequencing and annotation.</title>
        <authorList>
            <consortium name="The Broad Institute Genomics Platform"/>
            <consortium name="The Broad Institute Genome Sequencing Center for Infectious Disease"/>
            <person name="Wu L."/>
            <person name="Ma J."/>
        </authorList>
    </citation>
    <scope>NUCLEOTIDE SEQUENCE [LARGE SCALE GENOMIC DNA]</scope>
    <source>
        <strain evidence="8">CCUG 56607</strain>
    </source>
</reference>
<evidence type="ECO:0000256" key="2">
    <source>
        <dbReference type="ARBA" id="ARBA00022741"/>
    </source>
</evidence>
<keyword evidence="2" id="KW-0547">Nucleotide-binding</keyword>
<dbReference type="RefSeq" id="WP_386056393.1">
    <property type="nucleotide sequence ID" value="NZ_JBHTKL010000001.1"/>
</dbReference>
<dbReference type="CDD" id="cd07995">
    <property type="entry name" value="TPK"/>
    <property type="match status" value="1"/>
</dbReference>
<feature type="domain" description="Thiamin pyrophosphokinase thiamin-binding" evidence="6">
    <location>
        <begin position="142"/>
        <end position="208"/>
    </location>
</feature>
<dbReference type="InterPro" id="IPR007373">
    <property type="entry name" value="Thiamin_PyroPKinase_B1-bd"/>
</dbReference>
<dbReference type="GO" id="GO:0004788">
    <property type="term" value="F:thiamine diphosphokinase activity"/>
    <property type="evidence" value="ECO:0007669"/>
    <property type="project" value="UniProtKB-EC"/>
</dbReference>
<evidence type="ECO:0000256" key="5">
    <source>
        <dbReference type="NCBIfam" id="TIGR01378"/>
    </source>
</evidence>
<gene>
    <name evidence="7" type="ORF">ACFQ2J_02845</name>
</gene>